<dbReference type="Pfam" id="PF17667">
    <property type="entry name" value="Pkinase_fungal"/>
    <property type="match status" value="1"/>
</dbReference>
<comment type="caution">
    <text evidence="3">The sequence shown here is derived from an EMBL/GenBank/DDBJ whole genome shotgun (WGS) entry which is preliminary data.</text>
</comment>
<dbReference type="SUPFAM" id="SSF56112">
    <property type="entry name" value="Protein kinase-like (PK-like)"/>
    <property type="match status" value="1"/>
</dbReference>
<dbReference type="InterPro" id="IPR011009">
    <property type="entry name" value="Kinase-like_dom_sf"/>
</dbReference>
<dbReference type="AlphaFoldDB" id="A0A2R6P1T4"/>
<evidence type="ECO:0000313" key="3">
    <source>
        <dbReference type="EMBL" id="PSR83670.1"/>
    </source>
</evidence>
<name>A0A2R6P1T4_9APHY</name>
<keyword evidence="4" id="KW-1185">Reference proteome</keyword>
<evidence type="ECO:0000259" key="2">
    <source>
        <dbReference type="Pfam" id="PF17667"/>
    </source>
</evidence>
<dbReference type="Proteomes" id="UP000186601">
    <property type="component" value="Unassembled WGS sequence"/>
</dbReference>
<feature type="region of interest" description="Disordered" evidence="1">
    <location>
        <begin position="191"/>
        <end position="246"/>
    </location>
</feature>
<organism evidence="3 4">
    <name type="scientific">Hermanssonia centrifuga</name>
    <dbReference type="NCBI Taxonomy" id="98765"/>
    <lineage>
        <taxon>Eukaryota</taxon>
        <taxon>Fungi</taxon>
        <taxon>Dikarya</taxon>
        <taxon>Basidiomycota</taxon>
        <taxon>Agaricomycotina</taxon>
        <taxon>Agaricomycetes</taxon>
        <taxon>Polyporales</taxon>
        <taxon>Meruliaceae</taxon>
        <taxon>Hermanssonia</taxon>
    </lineage>
</organism>
<dbReference type="InterPro" id="IPR040976">
    <property type="entry name" value="Pkinase_fungal"/>
</dbReference>
<sequence length="338" mass="37518">MGNIMLDSNMEGFLNDWDRAIRLSAEEKDRATCTGTWRFLSIEQLGSENKIHEIHDDLESCFWVFLYAALHHFRHLPAPFDMSIFEDIRNREHGDGTTRSSGGVSKAAALVIGAVRNLTFDCGPLTEAIHHISLVFEDLYTSRVGSRFPGDIGMEFRVAHAKLRDDTEDPSPLIEFLDAVLAREDWPQGDDALVDLYPPPKVQFPPDEDENQYSVQSSPYIGRDQSPSPAAISAKADRATGSQPVAVEDKHSYAMNSQRYPTSPQTGTGPPSLLALTPGQTMSCGPRESNIGIVKLACVQKTNRLRMASTRSPKQRNTMRTHAMALRPRAKASTYTGR</sequence>
<evidence type="ECO:0000256" key="1">
    <source>
        <dbReference type="SAM" id="MobiDB-lite"/>
    </source>
</evidence>
<feature type="domain" description="Fungal-type protein kinase" evidence="2">
    <location>
        <begin position="2"/>
        <end position="67"/>
    </location>
</feature>
<proteinExistence type="predicted"/>
<dbReference type="EMBL" id="MLYV02000555">
    <property type="protein sequence ID" value="PSR83670.1"/>
    <property type="molecule type" value="Genomic_DNA"/>
</dbReference>
<gene>
    <name evidence="3" type="ORF">PHLCEN_2v5677</name>
</gene>
<evidence type="ECO:0000313" key="4">
    <source>
        <dbReference type="Proteomes" id="UP000186601"/>
    </source>
</evidence>
<dbReference type="OrthoDB" id="2757790at2759"/>
<accession>A0A2R6P1T4</accession>
<reference evidence="3 4" key="1">
    <citation type="submission" date="2018-02" db="EMBL/GenBank/DDBJ databases">
        <title>Genome sequence of the basidiomycete white-rot fungus Phlebia centrifuga.</title>
        <authorList>
            <person name="Granchi Z."/>
            <person name="Peng M."/>
            <person name="de Vries R.P."/>
            <person name="Hilden K."/>
            <person name="Makela M.R."/>
            <person name="Grigoriev I."/>
            <person name="Riley R."/>
        </authorList>
    </citation>
    <scope>NUCLEOTIDE SEQUENCE [LARGE SCALE GENOMIC DNA]</scope>
    <source>
        <strain evidence="3 4">FBCC195</strain>
    </source>
</reference>
<protein>
    <recommendedName>
        <fullName evidence="2">Fungal-type protein kinase domain-containing protein</fullName>
    </recommendedName>
</protein>